<evidence type="ECO:0000256" key="5">
    <source>
        <dbReference type="SAM" id="Coils"/>
    </source>
</evidence>
<evidence type="ECO:0000313" key="8">
    <source>
        <dbReference type="Proteomes" id="UP000015104"/>
    </source>
</evidence>
<reference evidence="7" key="2">
    <citation type="submission" date="2015-06" db="UniProtKB">
        <authorList>
            <consortium name="EnsemblMetazoa"/>
        </authorList>
    </citation>
    <scope>IDENTIFICATION</scope>
</reference>
<feature type="coiled-coil region" evidence="5">
    <location>
        <begin position="168"/>
        <end position="195"/>
    </location>
</feature>
<keyword evidence="4" id="KW-0539">Nucleus</keyword>
<dbReference type="GO" id="GO:0005730">
    <property type="term" value="C:nucleolus"/>
    <property type="evidence" value="ECO:0007669"/>
    <property type="project" value="UniProtKB-SubCell"/>
</dbReference>
<dbReference type="GO" id="GO:0042273">
    <property type="term" value="P:ribosomal large subunit biogenesis"/>
    <property type="evidence" value="ECO:0007669"/>
    <property type="project" value="TreeGrafter"/>
</dbReference>
<dbReference type="STRING" id="32264.T1K9C7"/>
<evidence type="ECO:0000256" key="1">
    <source>
        <dbReference type="ARBA" id="ARBA00004604"/>
    </source>
</evidence>
<dbReference type="PANTHER" id="PTHR13243:SF1">
    <property type="entry name" value="NUCLEOLAR PROTEIN 16"/>
    <property type="match status" value="1"/>
</dbReference>
<evidence type="ECO:0000256" key="3">
    <source>
        <dbReference type="ARBA" id="ARBA00015522"/>
    </source>
</evidence>
<reference evidence="8" key="1">
    <citation type="submission" date="2011-08" db="EMBL/GenBank/DDBJ databases">
        <authorList>
            <person name="Rombauts S."/>
        </authorList>
    </citation>
    <scope>NUCLEOTIDE SEQUENCE</scope>
    <source>
        <strain evidence="8">London</strain>
    </source>
</reference>
<comment type="subcellular location">
    <subcellularLocation>
        <location evidence="1">Nucleus</location>
        <location evidence="1">Nucleolus</location>
    </subcellularLocation>
</comment>
<sequence>MGKACGVSRRRKKNAHPRFKHKSKLAKAKKKLILRQAVKDPLIREAWDVNKSKSKNMANIGLADNPNKIIQIPKPFEVMFGPKTVKGKVKHVEPKRKDVLEKIEEKSKYKKPLTFHFGPELCQFLTTMMAKHGEDYKAMERDPDNHYLLSAGLLKRKIKQFLTNPITSEAYDNAVQSLENDIISVEEDAQKKRKRSQNDGK</sequence>
<dbReference type="OrthoDB" id="285729at2759"/>
<organism evidence="7 8">
    <name type="scientific">Tetranychus urticae</name>
    <name type="common">Two-spotted spider mite</name>
    <dbReference type="NCBI Taxonomy" id="32264"/>
    <lineage>
        <taxon>Eukaryota</taxon>
        <taxon>Metazoa</taxon>
        <taxon>Ecdysozoa</taxon>
        <taxon>Arthropoda</taxon>
        <taxon>Chelicerata</taxon>
        <taxon>Arachnida</taxon>
        <taxon>Acari</taxon>
        <taxon>Acariformes</taxon>
        <taxon>Trombidiformes</taxon>
        <taxon>Prostigmata</taxon>
        <taxon>Eleutherengona</taxon>
        <taxon>Raphignathae</taxon>
        <taxon>Tetranychoidea</taxon>
        <taxon>Tetranychidae</taxon>
        <taxon>Tetranychus</taxon>
    </lineage>
</organism>
<protein>
    <recommendedName>
        <fullName evidence="3">Nucleolar protein 16</fullName>
    </recommendedName>
</protein>
<comment type="similarity">
    <text evidence="2">Belongs to the NOP16 family.</text>
</comment>
<dbReference type="Pfam" id="PF09420">
    <property type="entry name" value="Nop16"/>
    <property type="match status" value="1"/>
</dbReference>
<dbReference type="eggNOG" id="KOG4706">
    <property type="taxonomic scope" value="Eukaryota"/>
</dbReference>
<dbReference type="OMA" id="IDYVKHM"/>
<name>T1K9C7_TETUR</name>
<dbReference type="AlphaFoldDB" id="T1K9C7"/>
<evidence type="ECO:0000256" key="4">
    <source>
        <dbReference type="ARBA" id="ARBA00023242"/>
    </source>
</evidence>
<dbReference type="EMBL" id="CAEY01001890">
    <property type="status" value="NOT_ANNOTATED_CDS"/>
    <property type="molecule type" value="Genomic_DNA"/>
</dbReference>
<gene>
    <name evidence="7" type="primary">107361650</name>
</gene>
<dbReference type="InterPro" id="IPR019002">
    <property type="entry name" value="Ribosome_biogenesis_Nop16"/>
</dbReference>
<evidence type="ECO:0000256" key="6">
    <source>
        <dbReference type="SAM" id="MobiDB-lite"/>
    </source>
</evidence>
<feature type="compositionally biased region" description="Basic residues" evidence="6">
    <location>
        <begin position="8"/>
        <end position="26"/>
    </location>
</feature>
<dbReference type="PANTHER" id="PTHR13243">
    <property type="entry name" value="HSPC111 PROTEIN-RELATED"/>
    <property type="match status" value="1"/>
</dbReference>
<keyword evidence="8" id="KW-1185">Reference proteome</keyword>
<evidence type="ECO:0000256" key="2">
    <source>
        <dbReference type="ARBA" id="ARBA00008479"/>
    </source>
</evidence>
<proteinExistence type="inferred from homology"/>
<keyword evidence="5" id="KW-0175">Coiled coil</keyword>
<feature type="region of interest" description="Disordered" evidence="6">
    <location>
        <begin position="1"/>
        <end position="26"/>
    </location>
</feature>
<evidence type="ECO:0000313" key="7">
    <source>
        <dbReference type="EnsemblMetazoa" id="tetur07g04460.1"/>
    </source>
</evidence>
<dbReference type="HOGENOM" id="CLU_1361985_0_0_1"/>
<dbReference type="Proteomes" id="UP000015104">
    <property type="component" value="Unassembled WGS sequence"/>
</dbReference>
<dbReference type="EnsemblMetazoa" id="tetur07g04460.1">
    <property type="protein sequence ID" value="tetur07g04460.1"/>
    <property type="gene ID" value="tetur07g04460"/>
</dbReference>
<accession>T1K9C7</accession>
<dbReference type="KEGG" id="tut:107361650"/>